<name>A0ACB8V955_9TELE</name>
<evidence type="ECO:0000313" key="2">
    <source>
        <dbReference type="Proteomes" id="UP000831701"/>
    </source>
</evidence>
<dbReference type="EMBL" id="CM041554">
    <property type="protein sequence ID" value="KAI3352034.1"/>
    <property type="molecule type" value="Genomic_DNA"/>
</dbReference>
<organism evidence="1 2">
    <name type="scientific">Scortum barcoo</name>
    <name type="common">barcoo grunter</name>
    <dbReference type="NCBI Taxonomy" id="214431"/>
    <lineage>
        <taxon>Eukaryota</taxon>
        <taxon>Metazoa</taxon>
        <taxon>Chordata</taxon>
        <taxon>Craniata</taxon>
        <taxon>Vertebrata</taxon>
        <taxon>Euteleostomi</taxon>
        <taxon>Actinopterygii</taxon>
        <taxon>Neopterygii</taxon>
        <taxon>Teleostei</taxon>
        <taxon>Neoteleostei</taxon>
        <taxon>Acanthomorphata</taxon>
        <taxon>Eupercaria</taxon>
        <taxon>Centrarchiformes</taxon>
        <taxon>Terapontoidei</taxon>
        <taxon>Terapontidae</taxon>
        <taxon>Scortum</taxon>
    </lineage>
</organism>
<gene>
    <name evidence="1" type="ORF">L3Q82_020846</name>
</gene>
<keyword evidence="2" id="KW-1185">Reference proteome</keyword>
<sequence>MVSPSQKASLCNIMAASGWHVGHCLQRNSRILLNNVEQIWSHRNFGWTAALRQQAAEANKESTETIVIPRKKTWYVLNKSKEAVLEALASTVSRDPTAYPYQFQDDPYLSPRTSLEFKLYSLSQESGRSAAKYFVDSNPKFFTKDFAEPHIPCLMPETVSLRLEEVSEEALKERINLRKVTAAVDMYDQLLQAGTAVSMEMTHDLLDLICLYCDRDPVQSEGPQMEDTEETGEEMKKKKGKVRRASDIVKSTWKENNNAERIFNLLPERDTQCYSALIRGMVKHEAYEKAFSLYTDMLNNRLTADVHIFNALISAAPHVREKYTDRWETITDLLNQMHQQNVRPNLLTFNSVLKALRRCGAVARTQAVLTLNEMKALGIAPSLASYNHILAVLFRAANSSQNNIDILQEVMSELAESSFTCQDPDDVLFFSSAMRICLDCKDLELGYKVQSLVEVGENWRLLGDSYQQSIYYGRFFNLLCMMEHIDVVLKWYRRLIPSLYYPNPQGMRDLLGALDTDNRLDLLPTIWKDIRSLGHDNKANLVEELLTLMARDKQSPEVQESFAVCALDVKTVFDGDKGRTSLEWTMSSLLHITSLLLRANKTQQAWEMLQLFKSKNRVPHEGLLDNFLSVCHSDGSPKRAVELVQLSANFCLPATQRLAKRTLAEFDLTDEQRCILANSRRAAMCLLLRSGFRLATLPYRPDWWIAAEMVVLLEGFSSLYRVNRMSQWSDALLPEEGGERLAPGKGRRGRAGRLSSPGGVSRRKRGRGAVRGRHTDKFPRVVCLNRTSGLQELNEAFSCVLLFMFIYLLFLYFTGVNMSTKITAEEMEEIREGFKKVDVDGNGYICASELGNLFQEVRHPMPGYQIRELLQKLDRDNDSRISLEEFTAIFQEMKDDRLAQSFRKALNKKEGIVAIGGTSEISSVGTQHSISEQERFAFANYINSSLDKDPDCKHVMPINPNTLELFRAVADGIVLCKLINLSVPDTIDERTINKKKLTPFTIQENLNLALNSASAIGCQVVNIGAQDLKEGKPHLVLGLLWQIIKIGLFADIELSRKDAIAALLEEGESLEELMKLSPEELLLRWANFHLKKAGMTISNFSGDIKDSKAYFHLLQQIAPDGSKEDVPRVDIDMTGLYEQDLKKRAECMLKQAERLGCRQFVTATDVVGGNAKLNMAFVATLFNKHPALTKPENQDWNLESETREERTFRNWMNSLGVSPHVHHIYGDLHDAMVILQLYEKIKVPVDWDNRVNRPPFKGVGGGHLKKMENCNYAVELGKNSAGFSLVGIGGQDLYDGNPTLTLALVWQLMRRYTLNVLEDLGHGKVAGDDLIISWVNKTLTAAGKSSSIKSFKDKTISTSIAVLDLIDALQPQSVNFELVHKGTLSDEDKLNNAKYAISMARKIGAKVYALPEDLVEVNPKMLACPMQDSHRLSVKTWTDEESDRAADSTPSRAQSMCDDTSSELQRMAAIDRRDINSQNSFRGRGALSRIVSMVMTLREWAQKSLTEETERPDSFLERFRGPANTDIHAPPSRFSHNHTGSDADNEIRHARRTRRKCNIVVLSPSDNTYYHWLMLIGAAVFFNWTLLVVRACFDELQMRNVLVWLVLDYICDGVYILDIAVRLHTGFLDQGLMVKDVQRIRETYIRTLQCKLDICSILPTDLLYLTVGMSYTPLLRFNRLLRLPRLFELFERTETRTGYPNAFRICKLVLYILVIIHWNACGYYSFSKILGLGSDSWVYPNASDPEFGSLTRSYIYCLYWSTLTLTTIGETPPPVRDEEYLFLIFDFLVGVLIFASIVGNVGAMISNMNATRAAFQSRVDTLKHYMHFRHVSKVLEQRVIRWFDYLWTNQKTIDEQDVLKSLPNKLRAEIAINVHLDTLKKVRIFQDCEAGLLVELVLKLRPQVFSPGDYICRKGDVGKEMYIIKEGQLAVVGEDGVTQFAVLTSGSCFGEISILNISGSKMGNRRTANIRSLGYSDLFCLSKQDLMEALQEFPHARAQLEQRGRDILQKEGLLEEVNVSAGEELEEKVERLEISLDRLQTCLARLQSEFNSSQLRLKQRITTLENNITTVATGSGFLSDADGNESVSGGDGVRSEINIRL</sequence>
<evidence type="ECO:0000313" key="1">
    <source>
        <dbReference type="EMBL" id="KAI3352034.1"/>
    </source>
</evidence>
<proteinExistence type="predicted"/>
<accession>A0ACB8V955</accession>
<comment type="caution">
    <text evidence="1">The sequence shown here is derived from an EMBL/GenBank/DDBJ whole genome shotgun (WGS) entry which is preliminary data.</text>
</comment>
<dbReference type="Proteomes" id="UP000831701">
    <property type="component" value="Chromosome 24"/>
</dbReference>
<protein>
    <submittedName>
        <fullName evidence="1">Uncharacterized protein</fullName>
    </submittedName>
</protein>
<reference evidence="1" key="1">
    <citation type="submission" date="2022-04" db="EMBL/GenBank/DDBJ databases">
        <title>Jade perch genome.</title>
        <authorList>
            <person name="Chao B."/>
        </authorList>
    </citation>
    <scope>NUCLEOTIDE SEQUENCE</scope>
    <source>
        <strain evidence="1">CB-2022</strain>
    </source>
</reference>